<evidence type="ECO:0000313" key="1">
    <source>
        <dbReference type="EMBL" id="VAW49088.1"/>
    </source>
</evidence>
<reference evidence="1" key="1">
    <citation type="submission" date="2018-06" db="EMBL/GenBank/DDBJ databases">
        <authorList>
            <person name="Zhirakovskaya E."/>
        </authorList>
    </citation>
    <scope>NUCLEOTIDE SEQUENCE</scope>
</reference>
<dbReference type="SUPFAM" id="SSF49464">
    <property type="entry name" value="Carboxypeptidase regulatory domain-like"/>
    <property type="match status" value="1"/>
</dbReference>
<sequence length="518" mass="55482">MKINFKFYFVSIVVLSAFLSGCFNEGGGGQSEPEPNNSSSHVGTVSGQVFNGITGQAVSGITVSIDEQSTVTEAEGRYTLQNIELSERVVVTTNGSNFAKQSKIIRITQENPEVHLPIRVLPVQMTQVFDPNTAQVLSPENSTASVNLIANSLVQADGSSPVGDVTINLTTIDPTLDIELMPGDMQTSVGGVLSPIESFGAMAVTFTDSSGNDLDLSQGSTATIRIPLADKSGNPPAMIPLYFYDDEEGIWVEEGSATLMTDALGSYYQGDVAHFTTWNADDLFEQVIINGCIENIDGDRLLAVKIISSGEDYSGTSASWSDASGNFSIIVKSNASVLLHGLFDGEKTNTVGVSTTTSEQTLGACLVLQTDGGIDGSTAISIKLSWGEKPEDLDGHLAGPTERIYYDNKGNLAEFPFMHLDVDNTESFGPEVITVFKFSEPGIYRYSVNNYSDTFEPGITGSPARVELNVNGDITIFTPPLGENNTTTITWDVFEFVVADDGSFTINTINTWSDSFPL</sequence>
<dbReference type="InterPro" id="IPR008969">
    <property type="entry name" value="CarboxyPept-like_regulatory"/>
</dbReference>
<name>A0A3B0VZI3_9ZZZZ</name>
<proteinExistence type="predicted"/>
<dbReference type="AlphaFoldDB" id="A0A3B0VZI3"/>
<evidence type="ECO:0008006" key="2">
    <source>
        <dbReference type="Google" id="ProtNLM"/>
    </source>
</evidence>
<dbReference type="PROSITE" id="PS51257">
    <property type="entry name" value="PROKAR_LIPOPROTEIN"/>
    <property type="match status" value="1"/>
</dbReference>
<protein>
    <recommendedName>
        <fullName evidence="2">Carboxypeptidase regulatory-like domain-containing protein</fullName>
    </recommendedName>
</protein>
<dbReference type="EMBL" id="UOFC01000254">
    <property type="protein sequence ID" value="VAW49088.1"/>
    <property type="molecule type" value="Genomic_DNA"/>
</dbReference>
<gene>
    <name evidence="1" type="ORF">MNBD_GAMMA03-256</name>
</gene>
<organism evidence="1">
    <name type="scientific">hydrothermal vent metagenome</name>
    <dbReference type="NCBI Taxonomy" id="652676"/>
    <lineage>
        <taxon>unclassified sequences</taxon>
        <taxon>metagenomes</taxon>
        <taxon>ecological metagenomes</taxon>
    </lineage>
</organism>
<accession>A0A3B0VZI3</accession>
<dbReference type="Gene3D" id="2.60.40.1120">
    <property type="entry name" value="Carboxypeptidase-like, regulatory domain"/>
    <property type="match status" value="1"/>
</dbReference>